<evidence type="ECO:0000313" key="3">
    <source>
        <dbReference type="EMBL" id="GGI10905.1"/>
    </source>
</evidence>
<dbReference type="RefSeq" id="WP_188524881.1">
    <property type="nucleotide sequence ID" value="NZ_BMDG01000013.1"/>
</dbReference>
<comment type="caution">
    <text evidence="3">The sequence shown here is derived from an EMBL/GenBank/DDBJ whole genome shotgun (WGS) entry which is preliminary data.</text>
</comment>
<feature type="signal peptide" evidence="2">
    <location>
        <begin position="1"/>
        <end position="19"/>
    </location>
</feature>
<dbReference type="PROSITE" id="PS51257">
    <property type="entry name" value="PROKAR_LIPOPROTEIN"/>
    <property type="match status" value="1"/>
</dbReference>
<protein>
    <recommendedName>
        <fullName evidence="5">Lipoprotein</fullName>
    </recommendedName>
</protein>
<evidence type="ECO:0000256" key="1">
    <source>
        <dbReference type="SAM" id="MobiDB-lite"/>
    </source>
</evidence>
<evidence type="ECO:0000256" key="2">
    <source>
        <dbReference type="SAM" id="SignalP"/>
    </source>
</evidence>
<keyword evidence="2" id="KW-0732">Signal</keyword>
<evidence type="ECO:0008006" key="5">
    <source>
        <dbReference type="Google" id="ProtNLM"/>
    </source>
</evidence>
<feature type="compositionally biased region" description="Gly residues" evidence="1">
    <location>
        <begin position="188"/>
        <end position="205"/>
    </location>
</feature>
<sequence length="313" mass="31670">MAGTTRRLLAAACVLLVVAGCTPGEQDERPPVDAESLRAELRQDRTQYADRTAAVRVVNEGAAPLTLFGGALDAPGFGPSSPDGDHPARSVPPGSGRDVRIRLGDVDCDAPPPEAATGAAATTTEVATATVTVATGEDAAEGDGTEVTLGVTDPLGRLATVHTEVCAERLVATGVRLRVTRVEPATVGGRGGDGSGSDGEAGEPGGRVTLAVEPVPGGPQVRLVRVAGTTLLSPAGAVAWTGDALAGQAEGAVVLDVVPARCDPHAVGEDKRGTFLPVTAEVDGVRQPVVYVPMSDAQRAAVYDLVHDACGWD</sequence>
<organism evidence="3 4">
    <name type="scientific">Isoptericola cucumis</name>
    <dbReference type="NCBI Taxonomy" id="1776856"/>
    <lineage>
        <taxon>Bacteria</taxon>
        <taxon>Bacillati</taxon>
        <taxon>Actinomycetota</taxon>
        <taxon>Actinomycetes</taxon>
        <taxon>Micrococcales</taxon>
        <taxon>Promicromonosporaceae</taxon>
        <taxon>Isoptericola</taxon>
    </lineage>
</organism>
<dbReference type="Proteomes" id="UP000632535">
    <property type="component" value="Unassembled WGS sequence"/>
</dbReference>
<accession>A0ABQ2BCK1</accession>
<reference evidence="4" key="1">
    <citation type="journal article" date="2019" name="Int. J. Syst. Evol. Microbiol.">
        <title>The Global Catalogue of Microorganisms (GCM) 10K type strain sequencing project: providing services to taxonomists for standard genome sequencing and annotation.</title>
        <authorList>
            <consortium name="The Broad Institute Genomics Platform"/>
            <consortium name="The Broad Institute Genome Sequencing Center for Infectious Disease"/>
            <person name="Wu L."/>
            <person name="Ma J."/>
        </authorList>
    </citation>
    <scope>NUCLEOTIDE SEQUENCE [LARGE SCALE GENOMIC DNA]</scope>
    <source>
        <strain evidence="4">CCM 8653</strain>
    </source>
</reference>
<proteinExistence type="predicted"/>
<dbReference type="EMBL" id="BMDG01000013">
    <property type="protein sequence ID" value="GGI10905.1"/>
    <property type="molecule type" value="Genomic_DNA"/>
</dbReference>
<evidence type="ECO:0000313" key="4">
    <source>
        <dbReference type="Proteomes" id="UP000632535"/>
    </source>
</evidence>
<gene>
    <name evidence="3" type="ORF">GCM10007368_33550</name>
</gene>
<feature type="chain" id="PRO_5045827885" description="Lipoprotein" evidence="2">
    <location>
        <begin position="20"/>
        <end position="313"/>
    </location>
</feature>
<feature type="region of interest" description="Disordered" evidence="1">
    <location>
        <begin position="185"/>
        <end position="207"/>
    </location>
</feature>
<feature type="region of interest" description="Disordered" evidence="1">
    <location>
        <begin position="74"/>
        <end position="100"/>
    </location>
</feature>
<keyword evidence="4" id="KW-1185">Reference proteome</keyword>
<name>A0ABQ2BCK1_9MICO</name>